<sequence length="55" mass="6178">MQEFHKNLEFKSDGPILVMEQLCKSYQLGTVELMVLRSIDLTISSGEYIAVMGPS</sequence>
<evidence type="ECO:0000313" key="1">
    <source>
        <dbReference type="EMBL" id="GAH24431.1"/>
    </source>
</evidence>
<protein>
    <recommendedName>
        <fullName evidence="2">ABC transporter domain-containing protein</fullName>
    </recommendedName>
</protein>
<dbReference type="InterPro" id="IPR027417">
    <property type="entry name" value="P-loop_NTPase"/>
</dbReference>
<reference evidence="1" key="1">
    <citation type="journal article" date="2014" name="Front. Microbiol.">
        <title>High frequency of phylogenetically diverse reductive dehalogenase-homologous genes in deep subseafloor sedimentary metagenomes.</title>
        <authorList>
            <person name="Kawai M."/>
            <person name="Futagami T."/>
            <person name="Toyoda A."/>
            <person name="Takaki Y."/>
            <person name="Nishi S."/>
            <person name="Hori S."/>
            <person name="Arai W."/>
            <person name="Tsubouchi T."/>
            <person name="Morono Y."/>
            <person name="Uchiyama I."/>
            <person name="Ito T."/>
            <person name="Fujiyama A."/>
            <person name="Inagaki F."/>
            <person name="Takami H."/>
        </authorList>
    </citation>
    <scope>NUCLEOTIDE SEQUENCE</scope>
    <source>
        <strain evidence="1">Expedition CK06-06</strain>
    </source>
</reference>
<accession>X1DTR6</accession>
<comment type="caution">
    <text evidence="1">The sequence shown here is derived from an EMBL/GenBank/DDBJ whole genome shotgun (WGS) entry which is preliminary data.</text>
</comment>
<organism evidence="1">
    <name type="scientific">marine sediment metagenome</name>
    <dbReference type="NCBI Taxonomy" id="412755"/>
    <lineage>
        <taxon>unclassified sequences</taxon>
        <taxon>metagenomes</taxon>
        <taxon>ecological metagenomes</taxon>
    </lineage>
</organism>
<dbReference type="EMBL" id="BARU01003506">
    <property type="protein sequence ID" value="GAH24431.1"/>
    <property type="molecule type" value="Genomic_DNA"/>
</dbReference>
<gene>
    <name evidence="1" type="ORF">S03H2_07556</name>
</gene>
<dbReference type="SUPFAM" id="SSF52540">
    <property type="entry name" value="P-loop containing nucleoside triphosphate hydrolases"/>
    <property type="match status" value="1"/>
</dbReference>
<dbReference type="AlphaFoldDB" id="X1DTR6"/>
<evidence type="ECO:0008006" key="2">
    <source>
        <dbReference type="Google" id="ProtNLM"/>
    </source>
</evidence>
<proteinExistence type="predicted"/>
<name>X1DTR6_9ZZZZ</name>
<feature type="non-terminal residue" evidence="1">
    <location>
        <position position="55"/>
    </location>
</feature>